<dbReference type="InterPro" id="IPR001304">
    <property type="entry name" value="C-type_lectin-like"/>
</dbReference>
<evidence type="ECO:0000313" key="2">
    <source>
        <dbReference type="EMBL" id="KAL0199503.1"/>
    </source>
</evidence>
<evidence type="ECO:0000259" key="1">
    <source>
        <dbReference type="PROSITE" id="PS50041"/>
    </source>
</evidence>
<keyword evidence="3" id="KW-1185">Reference proteome</keyword>
<organism evidence="2 3">
    <name type="scientific">Cirrhinus mrigala</name>
    <name type="common">Mrigala</name>
    <dbReference type="NCBI Taxonomy" id="683832"/>
    <lineage>
        <taxon>Eukaryota</taxon>
        <taxon>Metazoa</taxon>
        <taxon>Chordata</taxon>
        <taxon>Craniata</taxon>
        <taxon>Vertebrata</taxon>
        <taxon>Euteleostomi</taxon>
        <taxon>Actinopterygii</taxon>
        <taxon>Neopterygii</taxon>
        <taxon>Teleostei</taxon>
        <taxon>Ostariophysi</taxon>
        <taxon>Cypriniformes</taxon>
        <taxon>Cyprinidae</taxon>
        <taxon>Labeoninae</taxon>
        <taxon>Labeonini</taxon>
        <taxon>Cirrhinus</taxon>
    </lineage>
</organism>
<dbReference type="SUPFAM" id="SSF56436">
    <property type="entry name" value="C-type lectin-like"/>
    <property type="match status" value="1"/>
</dbReference>
<reference evidence="2 3" key="1">
    <citation type="submission" date="2024-05" db="EMBL/GenBank/DDBJ databases">
        <title>Genome sequencing and assembly of Indian major carp, Cirrhinus mrigala (Hamilton, 1822).</title>
        <authorList>
            <person name="Mohindra V."/>
            <person name="Chowdhury L.M."/>
            <person name="Lal K."/>
            <person name="Jena J.K."/>
        </authorList>
    </citation>
    <scope>NUCLEOTIDE SEQUENCE [LARGE SCALE GENOMIC DNA]</scope>
    <source>
        <strain evidence="2">CM1030</strain>
        <tissue evidence="2">Blood</tissue>
    </source>
</reference>
<dbReference type="PROSITE" id="PS50041">
    <property type="entry name" value="C_TYPE_LECTIN_2"/>
    <property type="match status" value="1"/>
</dbReference>
<feature type="non-terminal residue" evidence="2">
    <location>
        <position position="110"/>
    </location>
</feature>
<evidence type="ECO:0000313" key="3">
    <source>
        <dbReference type="Proteomes" id="UP001529510"/>
    </source>
</evidence>
<dbReference type="Gene3D" id="3.10.100.10">
    <property type="entry name" value="Mannose-Binding Protein A, subunit A"/>
    <property type="match status" value="1"/>
</dbReference>
<dbReference type="InterPro" id="IPR016186">
    <property type="entry name" value="C-type_lectin-like/link_sf"/>
</dbReference>
<feature type="domain" description="C-type lectin" evidence="1">
    <location>
        <begin position="5"/>
        <end position="110"/>
    </location>
</feature>
<name>A0ABD0RNT5_CIRMR</name>
<proteinExistence type="predicted"/>
<dbReference type="EMBL" id="JAMKFB020000003">
    <property type="protein sequence ID" value="KAL0199503.1"/>
    <property type="molecule type" value="Genomic_DNA"/>
</dbReference>
<protein>
    <recommendedName>
        <fullName evidence="1">C-type lectin domain-containing protein</fullName>
    </recommendedName>
</protein>
<sequence length="110" mass="12633">VFSSLAPYQFEYVQTSMNCTDAQKYCRNNYSNLASVRNSADMIELLKIVNGASGVYGIWIGLMKTDRSEWKWSLGDPAFYTARDSLYRNWASNQLNNDQYHCAYMSQDGL</sequence>
<dbReference type="PANTHER" id="PTHR45784">
    <property type="entry name" value="C-TYPE LECTIN DOMAIN FAMILY 20 MEMBER A-RELATED"/>
    <property type="match status" value="1"/>
</dbReference>
<dbReference type="PANTHER" id="PTHR45784:SF3">
    <property type="entry name" value="C-TYPE LECTIN DOMAIN FAMILY 4 MEMBER K-LIKE-RELATED"/>
    <property type="match status" value="1"/>
</dbReference>
<comment type="caution">
    <text evidence="2">The sequence shown here is derived from an EMBL/GenBank/DDBJ whole genome shotgun (WGS) entry which is preliminary data.</text>
</comment>
<dbReference type="InterPro" id="IPR016187">
    <property type="entry name" value="CTDL_fold"/>
</dbReference>
<dbReference type="Proteomes" id="UP001529510">
    <property type="component" value="Unassembled WGS sequence"/>
</dbReference>
<feature type="non-terminal residue" evidence="2">
    <location>
        <position position="1"/>
    </location>
</feature>
<dbReference type="Pfam" id="PF00059">
    <property type="entry name" value="Lectin_C"/>
    <property type="match status" value="1"/>
</dbReference>
<dbReference type="AlphaFoldDB" id="A0ABD0RNT5"/>
<accession>A0ABD0RNT5</accession>
<gene>
    <name evidence="2" type="ORF">M9458_008043</name>
</gene>